<dbReference type="Gene3D" id="1.10.287.1080">
    <property type="entry name" value="MazG-like"/>
    <property type="match status" value="1"/>
</dbReference>
<dbReference type="CDD" id="cd11538">
    <property type="entry name" value="NTP-PPase_u1"/>
    <property type="match status" value="1"/>
</dbReference>
<accession>A0ABS9EBU7</accession>
<protein>
    <submittedName>
        <fullName evidence="2">Phosphoribosyl-ATP pyrophosphohydrolase</fullName>
    </submittedName>
</protein>
<dbReference type="SUPFAM" id="SSF101386">
    <property type="entry name" value="all-alpha NTP pyrophosphatases"/>
    <property type="match status" value="1"/>
</dbReference>
<evidence type="ECO:0000313" key="2">
    <source>
        <dbReference type="EMBL" id="MCF4098898.1"/>
    </source>
</evidence>
<sequence length="109" mass="12673">MNAETLDRLTDKISRVSDTYAERCNIARDDDWYLLKLNEELGELTAAYLRMTQRGRFDAARTPENARASMEAEVADVFAQLLLFVQHNGIDIEDAVTRKWFKYLPQDEQ</sequence>
<dbReference type="EMBL" id="JAKGTI010000002">
    <property type="protein sequence ID" value="MCF4098898.1"/>
    <property type="molecule type" value="Genomic_DNA"/>
</dbReference>
<dbReference type="RefSeq" id="WP_236114464.1">
    <property type="nucleotide sequence ID" value="NZ_JAKGTI010000002.1"/>
</dbReference>
<evidence type="ECO:0000313" key="3">
    <source>
        <dbReference type="Proteomes" id="UP001201217"/>
    </source>
</evidence>
<comment type="caution">
    <text evidence="2">The sequence shown here is derived from an EMBL/GenBank/DDBJ whole genome shotgun (WGS) entry which is preliminary data.</text>
</comment>
<keyword evidence="3" id="KW-1185">Reference proteome</keyword>
<dbReference type="Proteomes" id="UP001201217">
    <property type="component" value="Unassembled WGS sequence"/>
</dbReference>
<evidence type="ECO:0000259" key="1">
    <source>
        <dbReference type="Pfam" id="PF03819"/>
    </source>
</evidence>
<name>A0ABS9EBU7_9HYPH</name>
<feature type="domain" description="NTP pyrophosphohydrolase MazG-like" evidence="1">
    <location>
        <begin position="33"/>
        <end position="102"/>
    </location>
</feature>
<organism evidence="2 3">
    <name type="scientific">Maritalea mediterranea</name>
    <dbReference type="NCBI Taxonomy" id="2909667"/>
    <lineage>
        <taxon>Bacteria</taxon>
        <taxon>Pseudomonadati</taxon>
        <taxon>Pseudomonadota</taxon>
        <taxon>Alphaproteobacteria</taxon>
        <taxon>Hyphomicrobiales</taxon>
        <taxon>Devosiaceae</taxon>
        <taxon>Maritalea</taxon>
    </lineage>
</organism>
<proteinExistence type="predicted"/>
<dbReference type="InterPro" id="IPR004518">
    <property type="entry name" value="MazG-like_dom"/>
</dbReference>
<dbReference type="Pfam" id="PF03819">
    <property type="entry name" value="MazG"/>
    <property type="match status" value="1"/>
</dbReference>
<gene>
    <name evidence="2" type="ORF">L1I42_10405</name>
</gene>
<reference evidence="2 3" key="1">
    <citation type="submission" date="2022-01" db="EMBL/GenBank/DDBJ databases">
        <title>Maritalea mediterranea sp. nov., isolated from marine plastic residues from the Malva-rosa beach (Valencia, Spain).</title>
        <authorList>
            <person name="Vidal-Verdu A."/>
            <person name="Molina-Menor E."/>
            <person name="Pascual J."/>
            <person name="Pereto J."/>
            <person name="Porcar M."/>
        </authorList>
    </citation>
    <scope>NUCLEOTIDE SEQUENCE [LARGE SCALE GENOMIC DNA]</scope>
    <source>
        <strain evidence="2 3">P4.10X</strain>
    </source>
</reference>